<dbReference type="KEGG" id="efr:EFREU_v1c06550"/>
<dbReference type="AlphaFoldDB" id="A0A2K8NS46"/>
<evidence type="ECO:0000313" key="2">
    <source>
        <dbReference type="Proteomes" id="UP000232222"/>
    </source>
</evidence>
<keyword evidence="2" id="KW-1185">Reference proteome</keyword>
<dbReference type="Proteomes" id="UP000232222">
    <property type="component" value="Chromosome"/>
</dbReference>
<protein>
    <submittedName>
        <fullName evidence="1">Uncharacterized protein</fullName>
    </submittedName>
</protein>
<dbReference type="EMBL" id="CP024962">
    <property type="protein sequence ID" value="ATZ16675.1"/>
    <property type="molecule type" value="Genomic_DNA"/>
</dbReference>
<accession>A0A2K8NS46</accession>
<gene>
    <name evidence="1" type="ORF">EFREU_v1c06550</name>
</gene>
<sequence>MKKGITKLGHQPFKDKKRWLVYFVFCSISLISTLILGVLVGAKIIEWNWLTGQIIGSISAILAFNLANYSLKVLLKSENYYLYYFFYTLRLGLYVAPLLLALLIPSQPFYWVGVIIGLSPILVIPLFQTWLINKKYRPVHVKSKGGEKFD</sequence>
<name>A0A2K8NS46_9MOLU</name>
<dbReference type="OrthoDB" id="400661at2"/>
<dbReference type="NCBIfam" id="NF033688">
    <property type="entry name" value="MG406_fam"/>
    <property type="match status" value="1"/>
</dbReference>
<proteinExistence type="predicted"/>
<dbReference type="RefSeq" id="WP_100609755.1">
    <property type="nucleotide sequence ID" value="NZ_CP024962.1"/>
</dbReference>
<reference evidence="1 2" key="1">
    <citation type="submission" date="2017-11" db="EMBL/GenBank/DDBJ databases">
        <title>Genome sequence of Entomoplasma freundtii BARC 318 (ATCC 51999).</title>
        <authorList>
            <person name="Lo W.-S."/>
            <person name="Gasparich G.E."/>
            <person name="Kuo C.-H."/>
        </authorList>
    </citation>
    <scope>NUCLEOTIDE SEQUENCE [LARGE SCALE GENOMIC DNA]</scope>
    <source>
        <strain evidence="1 2">BARC 318</strain>
    </source>
</reference>
<organism evidence="1 2">
    <name type="scientific">Entomoplasma freundtii</name>
    <dbReference type="NCBI Taxonomy" id="74700"/>
    <lineage>
        <taxon>Bacteria</taxon>
        <taxon>Bacillati</taxon>
        <taxon>Mycoplasmatota</taxon>
        <taxon>Mollicutes</taxon>
        <taxon>Entomoplasmatales</taxon>
        <taxon>Entomoplasmataceae</taxon>
        <taxon>Entomoplasma</taxon>
    </lineage>
</organism>
<evidence type="ECO:0000313" key="1">
    <source>
        <dbReference type="EMBL" id="ATZ16675.1"/>
    </source>
</evidence>